<dbReference type="GO" id="GO:0016705">
    <property type="term" value="F:oxidoreductase activity, acting on paired donors, with incorporation or reduction of molecular oxygen"/>
    <property type="evidence" value="ECO:0007669"/>
    <property type="project" value="InterPro"/>
</dbReference>
<feature type="domain" description="Fe2OG dioxygenase" evidence="9">
    <location>
        <begin position="207"/>
        <end position="317"/>
    </location>
</feature>
<evidence type="ECO:0000256" key="1">
    <source>
        <dbReference type="ARBA" id="ARBA00001961"/>
    </source>
</evidence>
<proteinExistence type="predicted"/>
<evidence type="ECO:0000256" key="6">
    <source>
        <dbReference type="ARBA" id="ARBA00023002"/>
    </source>
</evidence>
<dbReference type="RefSeq" id="WP_184334009.1">
    <property type="nucleotide sequence ID" value="NZ_JACHHZ010000004.1"/>
</dbReference>
<comment type="caution">
    <text evidence="10">The sequence shown here is derived from an EMBL/GenBank/DDBJ whole genome shotgun (WGS) entry which is preliminary data.</text>
</comment>
<dbReference type="AlphaFoldDB" id="A0A841HN87"/>
<dbReference type="SMART" id="SM00671">
    <property type="entry name" value="SEL1"/>
    <property type="match status" value="2"/>
</dbReference>
<dbReference type="GO" id="GO:0005506">
    <property type="term" value="F:iron ion binding"/>
    <property type="evidence" value="ECO:0007669"/>
    <property type="project" value="InterPro"/>
</dbReference>
<evidence type="ECO:0000259" key="9">
    <source>
        <dbReference type="PROSITE" id="PS51471"/>
    </source>
</evidence>
<name>A0A841HN87_9GAMM</name>
<evidence type="ECO:0000256" key="7">
    <source>
        <dbReference type="ARBA" id="ARBA00023004"/>
    </source>
</evidence>
<dbReference type="PANTHER" id="PTHR10869:SF246">
    <property type="entry name" value="TRANSMEMBRANE PROLYL 4-HYDROXYLASE"/>
    <property type="match status" value="1"/>
</dbReference>
<keyword evidence="6" id="KW-0560">Oxidoreductase</keyword>
<reference evidence="10 11" key="1">
    <citation type="submission" date="2020-08" db="EMBL/GenBank/DDBJ databases">
        <title>Genomic Encyclopedia of Type Strains, Phase IV (KMG-IV): sequencing the most valuable type-strain genomes for metagenomic binning, comparative biology and taxonomic classification.</title>
        <authorList>
            <person name="Goeker M."/>
        </authorList>
    </citation>
    <scope>NUCLEOTIDE SEQUENCE [LARGE SCALE GENOMIC DNA]</scope>
    <source>
        <strain evidence="10 11">DSM 26723</strain>
    </source>
</reference>
<keyword evidence="11" id="KW-1185">Reference proteome</keyword>
<dbReference type="Gene3D" id="2.60.120.620">
    <property type="entry name" value="q2cbj1_9rhob like domain"/>
    <property type="match status" value="1"/>
</dbReference>
<keyword evidence="8" id="KW-0325">Glycoprotein</keyword>
<protein>
    <recommendedName>
        <fullName evidence="9">Fe2OG dioxygenase domain-containing protein</fullName>
    </recommendedName>
</protein>
<dbReference type="InterPro" id="IPR006620">
    <property type="entry name" value="Pro_4_hyd_alph"/>
</dbReference>
<evidence type="ECO:0000256" key="8">
    <source>
        <dbReference type="ARBA" id="ARBA00023180"/>
    </source>
</evidence>
<dbReference type="InterPro" id="IPR045054">
    <property type="entry name" value="P4HA-like"/>
</dbReference>
<dbReference type="SMART" id="SM00702">
    <property type="entry name" value="P4Hc"/>
    <property type="match status" value="1"/>
</dbReference>
<organism evidence="10 11">
    <name type="scientific">Povalibacter uvarum</name>
    <dbReference type="NCBI Taxonomy" id="732238"/>
    <lineage>
        <taxon>Bacteria</taxon>
        <taxon>Pseudomonadati</taxon>
        <taxon>Pseudomonadota</taxon>
        <taxon>Gammaproteobacteria</taxon>
        <taxon>Steroidobacterales</taxon>
        <taxon>Steroidobacteraceae</taxon>
        <taxon>Povalibacter</taxon>
    </lineage>
</organism>
<keyword evidence="5" id="KW-0223">Dioxygenase</keyword>
<dbReference type="InterPro" id="IPR006597">
    <property type="entry name" value="Sel1-like"/>
</dbReference>
<dbReference type="Gene3D" id="1.25.40.10">
    <property type="entry name" value="Tetratricopeptide repeat domain"/>
    <property type="match status" value="1"/>
</dbReference>
<evidence type="ECO:0000313" key="10">
    <source>
        <dbReference type="EMBL" id="MBB6094597.1"/>
    </source>
</evidence>
<keyword evidence="2" id="KW-0479">Metal-binding</keyword>
<keyword evidence="4" id="KW-0847">Vitamin C</keyword>
<evidence type="ECO:0000256" key="5">
    <source>
        <dbReference type="ARBA" id="ARBA00022964"/>
    </source>
</evidence>
<accession>A0A841HN87</accession>
<dbReference type="PROSITE" id="PS51471">
    <property type="entry name" value="FE2OG_OXY"/>
    <property type="match status" value="1"/>
</dbReference>
<dbReference type="SUPFAM" id="SSF81901">
    <property type="entry name" value="HCP-like"/>
    <property type="match status" value="1"/>
</dbReference>
<evidence type="ECO:0000256" key="3">
    <source>
        <dbReference type="ARBA" id="ARBA00022824"/>
    </source>
</evidence>
<dbReference type="GO" id="GO:0031418">
    <property type="term" value="F:L-ascorbic acid binding"/>
    <property type="evidence" value="ECO:0007669"/>
    <property type="project" value="UniProtKB-KW"/>
</dbReference>
<dbReference type="EMBL" id="JACHHZ010000004">
    <property type="protein sequence ID" value="MBB6094597.1"/>
    <property type="molecule type" value="Genomic_DNA"/>
</dbReference>
<comment type="cofactor">
    <cofactor evidence="1">
        <name>L-ascorbate</name>
        <dbReference type="ChEBI" id="CHEBI:38290"/>
    </cofactor>
</comment>
<dbReference type="GO" id="GO:0051213">
    <property type="term" value="F:dioxygenase activity"/>
    <property type="evidence" value="ECO:0007669"/>
    <property type="project" value="UniProtKB-KW"/>
</dbReference>
<evidence type="ECO:0000313" key="11">
    <source>
        <dbReference type="Proteomes" id="UP000588068"/>
    </source>
</evidence>
<dbReference type="InterPro" id="IPR005123">
    <property type="entry name" value="Oxoglu/Fe-dep_dioxygenase_dom"/>
</dbReference>
<dbReference type="InterPro" id="IPR044862">
    <property type="entry name" value="Pro_4_hyd_alph_FE2OG_OXY"/>
</dbReference>
<dbReference type="InterPro" id="IPR011990">
    <property type="entry name" value="TPR-like_helical_dom_sf"/>
</dbReference>
<keyword evidence="7" id="KW-0408">Iron</keyword>
<evidence type="ECO:0000256" key="4">
    <source>
        <dbReference type="ARBA" id="ARBA00022896"/>
    </source>
</evidence>
<gene>
    <name evidence="10" type="ORF">HNQ60_003484</name>
</gene>
<dbReference type="Proteomes" id="UP000588068">
    <property type="component" value="Unassembled WGS sequence"/>
</dbReference>
<sequence>MSDPEIKGLLERVRAGDVGSLVVLAKRVLVGEGIKQAPPDAIAMLEMAVKQGAPEAALQLSVCAAWGVGLPRNPQKAIEYLVMAAGFGSTVAKRELALLGCASDGAHAQAKQPVDLSALTTAHGVRIVSERPRILVVERFATEAECAWLIERGRPALTRALVYRGSADAQVAQTRTNTEMGFTIFHADVLLSLLRDRMAAVLQTSTRFFEVTKLLHYEPGEQFALHGDFLQTNTPELAQEVDLRGQRSTTFLVYLNDGFEGGETDFPRLGFRYKGNRGDALVFSNLQADGSPDYSTVHAGLATTRGEKWLLSQWVRTKPVG</sequence>
<keyword evidence="3" id="KW-0256">Endoplasmic reticulum</keyword>
<dbReference type="Pfam" id="PF13640">
    <property type="entry name" value="2OG-FeII_Oxy_3"/>
    <property type="match status" value="1"/>
</dbReference>
<evidence type="ECO:0000256" key="2">
    <source>
        <dbReference type="ARBA" id="ARBA00022723"/>
    </source>
</evidence>
<dbReference type="PANTHER" id="PTHR10869">
    <property type="entry name" value="PROLYL 4-HYDROXYLASE ALPHA SUBUNIT"/>
    <property type="match status" value="1"/>
</dbReference>